<accession>A0ABR4Z7W2</accession>
<feature type="transmembrane region" description="Helical" evidence="7">
    <location>
        <begin position="142"/>
        <end position="161"/>
    </location>
</feature>
<sequence length="295" mass="31119">MTAISPPETPAIEAGTASVPVRRPHRSRRSIRPVLTRVAALGLVLGLWTVITAAGWVDPLYLPSPRAVWDAFVRANSRHRIAAGVDRTVIGEQNYYLWEHLVASLQRIAAGVGLAIVAGPLAGFVMGMLTPVRLITEPILNFLRSLPPLGYIGLLIVWFGIGDVAKIWLLFLAAFPPIAIATLTGVTGVKQDYLNAARALGAGRAQVISRVVLPATLPEVIGGIRIATAFAWTTVVAAELNNGIPGIGGLAYIAGTQLNTPLTIACIIVIGCAALVLDSVIKFLGAKAVPWKGKV</sequence>
<protein>
    <submittedName>
        <fullName evidence="10">Taurine ABC transporter permease</fullName>
    </submittedName>
</protein>
<evidence type="ECO:0000256" key="7">
    <source>
        <dbReference type="RuleBase" id="RU363032"/>
    </source>
</evidence>
<feature type="transmembrane region" description="Helical" evidence="7">
    <location>
        <begin position="262"/>
        <end position="285"/>
    </location>
</feature>
<evidence type="ECO:0000256" key="2">
    <source>
        <dbReference type="ARBA" id="ARBA00022448"/>
    </source>
</evidence>
<evidence type="ECO:0000256" key="4">
    <source>
        <dbReference type="ARBA" id="ARBA00022692"/>
    </source>
</evidence>
<evidence type="ECO:0000256" key="8">
    <source>
        <dbReference type="SAM" id="MobiDB-lite"/>
    </source>
</evidence>
<feature type="transmembrane region" description="Helical" evidence="7">
    <location>
        <begin position="108"/>
        <end position="130"/>
    </location>
</feature>
<dbReference type="Proteomes" id="UP000031364">
    <property type="component" value="Unassembled WGS sequence"/>
</dbReference>
<dbReference type="PROSITE" id="PS50928">
    <property type="entry name" value="ABC_TM1"/>
    <property type="match status" value="1"/>
</dbReference>
<dbReference type="Pfam" id="PF00528">
    <property type="entry name" value="BPD_transp_1"/>
    <property type="match status" value="1"/>
</dbReference>
<reference evidence="10 11" key="1">
    <citation type="journal article" date="2014" name="Int. J. Syst. Evol. Microbiol.">
        <title>Nocardia vulneris sp. nov., isolated from wounds of human patients in North America.</title>
        <authorList>
            <person name="Lasker B.A."/>
            <person name="Bell M."/>
            <person name="Klenk H.P."/>
            <person name="Sproer C."/>
            <person name="Schumann C."/>
            <person name="Schumann P."/>
            <person name="Brown J.M."/>
        </authorList>
    </citation>
    <scope>NUCLEOTIDE SEQUENCE [LARGE SCALE GENOMIC DNA]</scope>
    <source>
        <strain evidence="10 11">W9851</strain>
    </source>
</reference>
<keyword evidence="3" id="KW-1003">Cell membrane</keyword>
<comment type="similarity">
    <text evidence="7">Belongs to the binding-protein-dependent transport system permease family.</text>
</comment>
<feature type="domain" description="ABC transmembrane type-1" evidence="9">
    <location>
        <begin position="101"/>
        <end position="281"/>
    </location>
</feature>
<dbReference type="RefSeq" id="WP_052281072.1">
    <property type="nucleotide sequence ID" value="NZ_BDCI01000008.1"/>
</dbReference>
<feature type="region of interest" description="Disordered" evidence="8">
    <location>
        <begin position="1"/>
        <end position="24"/>
    </location>
</feature>
<dbReference type="PANTHER" id="PTHR30151:SF0">
    <property type="entry name" value="ABC TRANSPORTER PERMEASE PROTEIN MJ0413-RELATED"/>
    <property type="match status" value="1"/>
</dbReference>
<keyword evidence="6 7" id="KW-0472">Membrane</keyword>
<organism evidence="10 11">
    <name type="scientific">Nocardia vulneris</name>
    <dbReference type="NCBI Taxonomy" id="1141657"/>
    <lineage>
        <taxon>Bacteria</taxon>
        <taxon>Bacillati</taxon>
        <taxon>Actinomycetota</taxon>
        <taxon>Actinomycetes</taxon>
        <taxon>Mycobacteriales</taxon>
        <taxon>Nocardiaceae</taxon>
        <taxon>Nocardia</taxon>
    </lineage>
</organism>
<comment type="caution">
    <text evidence="10">The sequence shown here is derived from an EMBL/GenBank/DDBJ whole genome shotgun (WGS) entry which is preliminary data.</text>
</comment>
<keyword evidence="2 7" id="KW-0813">Transport</keyword>
<evidence type="ECO:0000313" key="11">
    <source>
        <dbReference type="Proteomes" id="UP000031364"/>
    </source>
</evidence>
<evidence type="ECO:0000256" key="1">
    <source>
        <dbReference type="ARBA" id="ARBA00004651"/>
    </source>
</evidence>
<feature type="transmembrane region" description="Helical" evidence="7">
    <location>
        <begin position="167"/>
        <end position="189"/>
    </location>
</feature>
<dbReference type="PANTHER" id="PTHR30151">
    <property type="entry name" value="ALKANE SULFONATE ABC TRANSPORTER-RELATED, MEMBRANE SUBUNIT"/>
    <property type="match status" value="1"/>
</dbReference>
<dbReference type="InterPro" id="IPR000515">
    <property type="entry name" value="MetI-like"/>
</dbReference>
<evidence type="ECO:0000313" key="10">
    <source>
        <dbReference type="EMBL" id="KIA61445.1"/>
    </source>
</evidence>
<evidence type="ECO:0000256" key="5">
    <source>
        <dbReference type="ARBA" id="ARBA00022989"/>
    </source>
</evidence>
<keyword evidence="5 7" id="KW-1133">Transmembrane helix</keyword>
<dbReference type="InterPro" id="IPR035906">
    <property type="entry name" value="MetI-like_sf"/>
</dbReference>
<dbReference type="EMBL" id="JNFP01000045">
    <property type="protein sequence ID" value="KIA61445.1"/>
    <property type="molecule type" value="Genomic_DNA"/>
</dbReference>
<keyword evidence="4 7" id="KW-0812">Transmembrane</keyword>
<keyword evidence="11" id="KW-1185">Reference proteome</keyword>
<dbReference type="Gene3D" id="1.10.3720.10">
    <property type="entry name" value="MetI-like"/>
    <property type="match status" value="1"/>
</dbReference>
<proteinExistence type="inferred from homology"/>
<gene>
    <name evidence="10" type="ORF">FG87_31025</name>
</gene>
<evidence type="ECO:0000256" key="6">
    <source>
        <dbReference type="ARBA" id="ARBA00023136"/>
    </source>
</evidence>
<feature type="transmembrane region" description="Helical" evidence="7">
    <location>
        <begin position="34"/>
        <end position="57"/>
    </location>
</feature>
<dbReference type="SUPFAM" id="SSF161098">
    <property type="entry name" value="MetI-like"/>
    <property type="match status" value="1"/>
</dbReference>
<evidence type="ECO:0000256" key="3">
    <source>
        <dbReference type="ARBA" id="ARBA00022475"/>
    </source>
</evidence>
<comment type="subcellular location">
    <subcellularLocation>
        <location evidence="1 7">Cell membrane</location>
        <topology evidence="1 7">Multi-pass membrane protein</topology>
    </subcellularLocation>
</comment>
<dbReference type="CDD" id="cd06261">
    <property type="entry name" value="TM_PBP2"/>
    <property type="match status" value="1"/>
</dbReference>
<name>A0ABR4Z7W2_9NOCA</name>
<evidence type="ECO:0000259" key="9">
    <source>
        <dbReference type="PROSITE" id="PS50928"/>
    </source>
</evidence>